<protein>
    <submittedName>
        <fullName evidence="1">DUF1489 domain-containing protein</fullName>
    </submittedName>
</protein>
<dbReference type="Proteomes" id="UP000616151">
    <property type="component" value="Unassembled WGS sequence"/>
</dbReference>
<organism evidence="1 2">
    <name type="scientific">Taklimakanibacter albus</name>
    <dbReference type="NCBI Taxonomy" id="2800327"/>
    <lineage>
        <taxon>Bacteria</taxon>
        <taxon>Pseudomonadati</taxon>
        <taxon>Pseudomonadota</taxon>
        <taxon>Alphaproteobacteria</taxon>
        <taxon>Hyphomicrobiales</taxon>
        <taxon>Aestuariivirgaceae</taxon>
        <taxon>Taklimakanibacter</taxon>
    </lineage>
</organism>
<evidence type="ECO:0000313" key="1">
    <source>
        <dbReference type="EMBL" id="MBK1866714.1"/>
    </source>
</evidence>
<keyword evidence="2" id="KW-1185">Reference proteome</keyword>
<comment type="caution">
    <text evidence="1">The sequence shown here is derived from an EMBL/GenBank/DDBJ whole genome shotgun (WGS) entry which is preliminary data.</text>
</comment>
<sequence>MPLHIIKLSVGSEDIDDMYKWLKDSKAGRDEFSHTTRMFPRRKEEIIPGGSLYWVIRGAVLCRTPIADLVPVTGKDGIERCRIELKHQIFPVQPIPRRAFQGWRYFKDEDAPRDLPKGDRAKDIPPKMRKELLELGLL</sequence>
<name>A0ACC5R260_9HYPH</name>
<proteinExistence type="predicted"/>
<gene>
    <name evidence="1" type="ORF">JHL16_10145</name>
</gene>
<dbReference type="EMBL" id="JAENHL010000006">
    <property type="protein sequence ID" value="MBK1866714.1"/>
    <property type="molecule type" value="Genomic_DNA"/>
</dbReference>
<accession>A0ACC5R260</accession>
<evidence type="ECO:0000313" key="2">
    <source>
        <dbReference type="Proteomes" id="UP000616151"/>
    </source>
</evidence>
<reference evidence="1" key="1">
    <citation type="submission" date="2021-01" db="EMBL/GenBank/DDBJ databases">
        <authorList>
            <person name="Sun Q."/>
        </authorList>
    </citation>
    <scope>NUCLEOTIDE SEQUENCE</scope>
    <source>
        <strain evidence="1">YIM B02566</strain>
    </source>
</reference>